<dbReference type="PANTHER" id="PTHR30346">
    <property type="entry name" value="TRANSCRIPTIONAL DUAL REGULATOR HCAR-RELATED"/>
    <property type="match status" value="1"/>
</dbReference>
<keyword evidence="2" id="KW-0805">Transcription regulation</keyword>
<dbReference type="Pfam" id="PF00126">
    <property type="entry name" value="HTH_1"/>
    <property type="match status" value="1"/>
</dbReference>
<evidence type="ECO:0000256" key="4">
    <source>
        <dbReference type="ARBA" id="ARBA00023163"/>
    </source>
</evidence>
<dbReference type="Gene3D" id="3.40.190.290">
    <property type="match status" value="1"/>
</dbReference>
<proteinExistence type="inferred from homology"/>
<name>A0A0K8P755_PISS1</name>
<dbReference type="FunFam" id="1.10.10.10:FF:000001">
    <property type="entry name" value="LysR family transcriptional regulator"/>
    <property type="match status" value="1"/>
</dbReference>
<dbReference type="PRINTS" id="PR00039">
    <property type="entry name" value="HTHLYSR"/>
</dbReference>
<accession>A0A0K8P755</accession>
<dbReference type="STRING" id="1547922.ISF6_4807"/>
<dbReference type="OrthoDB" id="646694at2"/>
<dbReference type="Pfam" id="PF03466">
    <property type="entry name" value="LysR_substrate"/>
    <property type="match status" value="1"/>
</dbReference>
<keyword evidence="4" id="KW-0804">Transcription</keyword>
<dbReference type="SUPFAM" id="SSF53850">
    <property type="entry name" value="Periplasmic binding protein-like II"/>
    <property type="match status" value="1"/>
</dbReference>
<dbReference type="InterPro" id="IPR036388">
    <property type="entry name" value="WH-like_DNA-bd_sf"/>
</dbReference>
<dbReference type="GO" id="GO:0003677">
    <property type="term" value="F:DNA binding"/>
    <property type="evidence" value="ECO:0007669"/>
    <property type="project" value="UniProtKB-KW"/>
</dbReference>
<sequence>MELRHLRYFCALAQHLNFTVAAESLHVAQSTLSHQIKQLEEELGTRLLSRTRGRVVNLTAAGSTFAVFANNALREVDEGIWRLKPEAADLQGSFRIGTIQTANLVQVPRCVLAFHERFPRVHVSVMELSNDAVLEALGAGEIDFGVTNAPVVQKALHFEPLFSEQLVLVVAKTHRLASRRSIRMVELHRQPIVQLSRGFAMRKMLEEQFQSAHAEPHVMVELNSIPPMLEMVAAGSLAAILPASAQNRSELVSVRIESPTPTRTPGMAWKKRAGSTPFVRAFAELLRSEAAQAGGGMRRGRRTRISPADS</sequence>
<evidence type="ECO:0000256" key="2">
    <source>
        <dbReference type="ARBA" id="ARBA00023015"/>
    </source>
</evidence>
<dbReference type="GO" id="GO:0032993">
    <property type="term" value="C:protein-DNA complex"/>
    <property type="evidence" value="ECO:0007669"/>
    <property type="project" value="TreeGrafter"/>
</dbReference>
<dbReference type="Proteomes" id="UP000037660">
    <property type="component" value="Unassembled WGS sequence"/>
</dbReference>
<dbReference type="Gene3D" id="1.10.10.10">
    <property type="entry name" value="Winged helix-like DNA-binding domain superfamily/Winged helix DNA-binding domain"/>
    <property type="match status" value="1"/>
</dbReference>
<dbReference type="EMBL" id="BBYR01000073">
    <property type="protein sequence ID" value="GAP38349.1"/>
    <property type="molecule type" value="Genomic_DNA"/>
</dbReference>
<evidence type="ECO:0000256" key="3">
    <source>
        <dbReference type="ARBA" id="ARBA00023125"/>
    </source>
</evidence>
<dbReference type="GO" id="GO:0003700">
    <property type="term" value="F:DNA-binding transcription factor activity"/>
    <property type="evidence" value="ECO:0007669"/>
    <property type="project" value="InterPro"/>
</dbReference>
<feature type="domain" description="HTH lysR-type" evidence="5">
    <location>
        <begin position="1"/>
        <end position="59"/>
    </location>
</feature>
<dbReference type="InterPro" id="IPR000847">
    <property type="entry name" value="LysR_HTH_N"/>
</dbReference>
<reference evidence="6 7" key="2">
    <citation type="journal article" date="2016" name="Science">
        <title>A bacterium that degrades and assimilates poly(ethylene terephthalate).</title>
        <authorList>
            <person name="Yoshida S."/>
            <person name="Hiraga K."/>
            <person name="Takehana T."/>
            <person name="Taniguchi I."/>
            <person name="Yamaji H."/>
            <person name="Maeda Y."/>
            <person name="Toyohara K."/>
            <person name="Miyamoto K."/>
            <person name="Kimura Y."/>
            <person name="Oda K."/>
        </authorList>
    </citation>
    <scope>NUCLEOTIDE SEQUENCE [LARGE SCALE GENOMIC DNA]</scope>
    <source>
        <strain evidence="7">NBRC 110686 / TISTR 2288 / 201-F6</strain>
    </source>
</reference>
<keyword evidence="7" id="KW-1185">Reference proteome</keyword>
<evidence type="ECO:0000313" key="7">
    <source>
        <dbReference type="Proteomes" id="UP000037660"/>
    </source>
</evidence>
<comment type="caution">
    <text evidence="6">The sequence shown here is derived from an EMBL/GenBank/DDBJ whole genome shotgun (WGS) entry which is preliminary data.</text>
</comment>
<dbReference type="PANTHER" id="PTHR30346:SF28">
    <property type="entry name" value="HTH-TYPE TRANSCRIPTIONAL REGULATOR CYNR"/>
    <property type="match status" value="1"/>
</dbReference>
<dbReference type="InterPro" id="IPR036390">
    <property type="entry name" value="WH_DNA-bd_sf"/>
</dbReference>
<protein>
    <submittedName>
        <fullName evidence="6">Transcriptional regulator, LysR family</fullName>
    </submittedName>
</protein>
<evidence type="ECO:0000259" key="5">
    <source>
        <dbReference type="PROSITE" id="PS50931"/>
    </source>
</evidence>
<evidence type="ECO:0000256" key="1">
    <source>
        <dbReference type="ARBA" id="ARBA00009437"/>
    </source>
</evidence>
<reference evidence="7" key="1">
    <citation type="submission" date="2015-07" db="EMBL/GenBank/DDBJ databases">
        <title>Discovery of a poly(ethylene terephthalate assimilation.</title>
        <authorList>
            <person name="Yoshida S."/>
            <person name="Hiraga K."/>
            <person name="Takehana T."/>
            <person name="Taniguchi I."/>
            <person name="Yamaji H."/>
            <person name="Maeda Y."/>
            <person name="Toyohara K."/>
            <person name="Miyamoto K."/>
            <person name="Kimura Y."/>
            <person name="Oda K."/>
        </authorList>
    </citation>
    <scope>NUCLEOTIDE SEQUENCE [LARGE SCALE GENOMIC DNA]</scope>
    <source>
        <strain evidence="7">NBRC 110686 / TISTR 2288 / 201-F6</strain>
    </source>
</reference>
<organism evidence="6 7">
    <name type="scientific">Piscinibacter sakaiensis</name>
    <name type="common">Ideonella sakaiensis</name>
    <dbReference type="NCBI Taxonomy" id="1547922"/>
    <lineage>
        <taxon>Bacteria</taxon>
        <taxon>Pseudomonadati</taxon>
        <taxon>Pseudomonadota</taxon>
        <taxon>Betaproteobacteria</taxon>
        <taxon>Burkholderiales</taxon>
        <taxon>Sphaerotilaceae</taxon>
        <taxon>Piscinibacter</taxon>
    </lineage>
</organism>
<evidence type="ECO:0000313" key="6">
    <source>
        <dbReference type="EMBL" id="GAP38349.1"/>
    </source>
</evidence>
<dbReference type="SUPFAM" id="SSF46785">
    <property type="entry name" value="Winged helix' DNA-binding domain"/>
    <property type="match status" value="1"/>
</dbReference>
<gene>
    <name evidence="6" type="ORF">ISF6_4807</name>
</gene>
<keyword evidence="3" id="KW-0238">DNA-binding</keyword>
<dbReference type="CDD" id="cd05466">
    <property type="entry name" value="PBP2_LTTR_substrate"/>
    <property type="match status" value="1"/>
</dbReference>
<dbReference type="InterPro" id="IPR005119">
    <property type="entry name" value="LysR_subst-bd"/>
</dbReference>
<dbReference type="PROSITE" id="PS50931">
    <property type="entry name" value="HTH_LYSR"/>
    <property type="match status" value="1"/>
</dbReference>
<comment type="similarity">
    <text evidence="1">Belongs to the LysR transcriptional regulatory family.</text>
</comment>
<dbReference type="AlphaFoldDB" id="A0A0K8P755"/>